<organism evidence="2 3">
    <name type="scientific">Enhydrobacter aerosaccus</name>
    <dbReference type="NCBI Taxonomy" id="225324"/>
    <lineage>
        <taxon>Bacteria</taxon>
        <taxon>Pseudomonadati</taxon>
        <taxon>Pseudomonadota</taxon>
        <taxon>Alphaproteobacteria</taxon>
        <taxon>Hyphomicrobiales</taxon>
        <taxon>Enhydrobacter</taxon>
    </lineage>
</organism>
<protein>
    <submittedName>
        <fullName evidence="2">Uncharacterized protein</fullName>
    </submittedName>
</protein>
<keyword evidence="1" id="KW-0812">Transmembrane</keyword>
<dbReference type="AlphaFoldDB" id="A0A1T4LRN9"/>
<keyword evidence="1" id="KW-1133">Transmembrane helix</keyword>
<keyword evidence="3" id="KW-1185">Reference proteome</keyword>
<gene>
    <name evidence="2" type="ORF">SAMN02745126_01667</name>
</gene>
<dbReference type="EMBL" id="FUWJ01000001">
    <property type="protein sequence ID" value="SJZ57114.1"/>
    <property type="molecule type" value="Genomic_DNA"/>
</dbReference>
<sequence length="57" mass="6612">MFRPLWLAFRAAVLATAVFWVATLIIDKLRWQAPLGLTEQAIFFVVFFLGILMIEKK</sequence>
<reference evidence="3" key="1">
    <citation type="submission" date="2017-02" db="EMBL/GenBank/DDBJ databases">
        <authorList>
            <person name="Varghese N."/>
            <person name="Submissions S."/>
        </authorList>
    </citation>
    <scope>NUCLEOTIDE SEQUENCE [LARGE SCALE GENOMIC DNA]</scope>
    <source>
        <strain evidence="3">ATCC 27094</strain>
    </source>
</reference>
<proteinExistence type="predicted"/>
<evidence type="ECO:0000256" key="1">
    <source>
        <dbReference type="SAM" id="Phobius"/>
    </source>
</evidence>
<name>A0A1T4LRN9_9HYPH</name>
<dbReference type="Proteomes" id="UP000190092">
    <property type="component" value="Unassembled WGS sequence"/>
</dbReference>
<feature type="transmembrane region" description="Helical" evidence="1">
    <location>
        <begin position="32"/>
        <end position="54"/>
    </location>
</feature>
<accession>A0A1T4LRN9</accession>
<dbReference type="STRING" id="225324.SAMN02745126_01667"/>
<evidence type="ECO:0000313" key="2">
    <source>
        <dbReference type="EMBL" id="SJZ57114.1"/>
    </source>
</evidence>
<feature type="transmembrane region" description="Helical" evidence="1">
    <location>
        <begin position="7"/>
        <end position="26"/>
    </location>
</feature>
<dbReference type="RefSeq" id="WP_170920831.1">
    <property type="nucleotide sequence ID" value="NZ_FUWJ01000001.1"/>
</dbReference>
<evidence type="ECO:0000313" key="3">
    <source>
        <dbReference type="Proteomes" id="UP000190092"/>
    </source>
</evidence>
<keyword evidence="1" id="KW-0472">Membrane</keyword>